<dbReference type="Pfam" id="PF00704">
    <property type="entry name" value="Glyco_hydro_18"/>
    <property type="match status" value="1"/>
</dbReference>
<dbReference type="InterPro" id="IPR011583">
    <property type="entry name" value="Chitinase_II/V-like_cat"/>
</dbReference>
<dbReference type="Proteomes" id="UP000320300">
    <property type="component" value="Unassembled WGS sequence"/>
</dbReference>
<feature type="domain" description="GH18" evidence="7">
    <location>
        <begin position="29"/>
        <end position="320"/>
    </location>
</feature>
<dbReference type="PROSITE" id="PS51910">
    <property type="entry name" value="GH18_2"/>
    <property type="match status" value="1"/>
</dbReference>
<evidence type="ECO:0000256" key="6">
    <source>
        <dbReference type="RuleBase" id="RU004453"/>
    </source>
</evidence>
<dbReference type="GO" id="GO:0005576">
    <property type="term" value="C:extracellular region"/>
    <property type="evidence" value="ECO:0007669"/>
    <property type="project" value="TreeGrafter"/>
</dbReference>
<dbReference type="PANTHER" id="PTHR11177">
    <property type="entry name" value="CHITINASE"/>
    <property type="match status" value="1"/>
</dbReference>
<dbReference type="SUPFAM" id="SSF51445">
    <property type="entry name" value="(Trans)glycosidases"/>
    <property type="match status" value="1"/>
</dbReference>
<dbReference type="PANTHER" id="PTHR11177:SF317">
    <property type="entry name" value="CHITINASE 12-RELATED"/>
    <property type="match status" value="1"/>
</dbReference>
<dbReference type="InterPro" id="IPR001223">
    <property type="entry name" value="Glyco_hydro18_cat"/>
</dbReference>
<dbReference type="AlphaFoldDB" id="A0A521AFJ3"/>
<dbReference type="GO" id="GO:0008843">
    <property type="term" value="F:endochitinase activity"/>
    <property type="evidence" value="ECO:0007669"/>
    <property type="project" value="UniProtKB-EC"/>
</dbReference>
<dbReference type="Gene3D" id="3.20.20.80">
    <property type="entry name" value="Glycosidases"/>
    <property type="match status" value="1"/>
</dbReference>
<dbReference type="Gene3D" id="3.40.5.30">
    <property type="entry name" value="(Trans)glycosidases - domain 2"/>
    <property type="match status" value="1"/>
</dbReference>
<comment type="similarity">
    <text evidence="6">Belongs to the glycosyl hydrolase 18 family.</text>
</comment>
<keyword evidence="9" id="KW-1185">Reference proteome</keyword>
<accession>A0A521AFJ3</accession>
<reference evidence="8 9" key="1">
    <citation type="submission" date="2017-05" db="EMBL/GenBank/DDBJ databases">
        <authorList>
            <person name="Varghese N."/>
            <person name="Submissions S."/>
        </authorList>
    </citation>
    <scope>NUCLEOTIDE SEQUENCE [LARGE SCALE GENOMIC DNA]</scope>
    <source>
        <strain evidence="8 9">DSM 19036</strain>
    </source>
</reference>
<dbReference type="EC" id="3.2.1.14" evidence="2"/>
<gene>
    <name evidence="8" type="ORF">SAMN06265348_101135</name>
</gene>
<comment type="catalytic activity">
    <reaction evidence="1">
        <text>Random endo-hydrolysis of N-acetyl-beta-D-glucosaminide (1-&gt;4)-beta-linkages in chitin and chitodextrins.</text>
        <dbReference type="EC" id="3.2.1.14"/>
    </reaction>
</comment>
<evidence type="ECO:0000256" key="2">
    <source>
        <dbReference type="ARBA" id="ARBA00012729"/>
    </source>
</evidence>
<dbReference type="OrthoDB" id="9775889at2"/>
<proteinExistence type="inferred from homology"/>
<evidence type="ECO:0000259" key="7">
    <source>
        <dbReference type="PROSITE" id="PS51910"/>
    </source>
</evidence>
<evidence type="ECO:0000256" key="1">
    <source>
        <dbReference type="ARBA" id="ARBA00000822"/>
    </source>
</evidence>
<evidence type="ECO:0000256" key="3">
    <source>
        <dbReference type="ARBA" id="ARBA00022801"/>
    </source>
</evidence>
<protein>
    <recommendedName>
        <fullName evidence="2">chitinase</fullName>
        <ecNumber evidence="2">3.2.1.14</ecNumber>
    </recommendedName>
</protein>
<dbReference type="GO" id="GO:0008061">
    <property type="term" value="F:chitin binding"/>
    <property type="evidence" value="ECO:0007669"/>
    <property type="project" value="InterPro"/>
</dbReference>
<dbReference type="EMBL" id="FXTN01000001">
    <property type="protein sequence ID" value="SMO33584.1"/>
    <property type="molecule type" value="Genomic_DNA"/>
</dbReference>
<name>A0A521AFJ3_9SPHI</name>
<dbReference type="GO" id="GO:0006032">
    <property type="term" value="P:chitin catabolic process"/>
    <property type="evidence" value="ECO:0007669"/>
    <property type="project" value="TreeGrafter"/>
</dbReference>
<evidence type="ECO:0000313" key="9">
    <source>
        <dbReference type="Proteomes" id="UP000320300"/>
    </source>
</evidence>
<dbReference type="InterPro" id="IPR050314">
    <property type="entry name" value="Glycosyl_Hydrlase_18"/>
</dbReference>
<dbReference type="RefSeq" id="WP_142526259.1">
    <property type="nucleotide sequence ID" value="NZ_CBCSJO010000002.1"/>
</dbReference>
<evidence type="ECO:0000256" key="5">
    <source>
        <dbReference type="RuleBase" id="RU000489"/>
    </source>
</evidence>
<dbReference type="GO" id="GO:0005975">
    <property type="term" value="P:carbohydrate metabolic process"/>
    <property type="evidence" value="ECO:0007669"/>
    <property type="project" value="InterPro"/>
</dbReference>
<dbReference type="PROSITE" id="PS01095">
    <property type="entry name" value="GH18_1"/>
    <property type="match status" value="1"/>
</dbReference>
<evidence type="ECO:0000313" key="8">
    <source>
        <dbReference type="EMBL" id="SMO33584.1"/>
    </source>
</evidence>
<dbReference type="SMART" id="SM00636">
    <property type="entry name" value="Glyco_18"/>
    <property type="match status" value="1"/>
</dbReference>
<dbReference type="InterPro" id="IPR001579">
    <property type="entry name" value="Glyco_hydro_18_chit_AS"/>
</dbReference>
<keyword evidence="4 5" id="KW-0326">Glycosidase</keyword>
<organism evidence="8 9">
    <name type="scientific">Pedobacter westerhofensis</name>
    <dbReference type="NCBI Taxonomy" id="425512"/>
    <lineage>
        <taxon>Bacteria</taxon>
        <taxon>Pseudomonadati</taxon>
        <taxon>Bacteroidota</taxon>
        <taxon>Sphingobacteriia</taxon>
        <taxon>Sphingobacteriales</taxon>
        <taxon>Sphingobacteriaceae</taxon>
        <taxon>Pedobacter</taxon>
    </lineage>
</organism>
<keyword evidence="3 5" id="KW-0378">Hydrolase</keyword>
<sequence length="325" mass="36197">MKNISLSKLSFLSVFALLSVVPFTGNSQFRVVGYLRTGNDMVKNTRQINLGQITHLNIAFINPETDGTFTAQPQLDTVVQLAHQHGVKVMLACGGGSRHVSLDTLLDAAHRVMVVQNFIAFVEKYQLDGVDVDIENDDINTNYEPFVILLAEQLHQKAKLISTALSYTTRDKITETSLKAYDFVNLMAYDLKAPWKPDDPGQHSPYSMAVQQIKYWKGERGLPKQKINIGVPFYGYGFGPSGVPDMTFKEIVDKYPGSESKDETLMADGGTMYYNGIKTIRAKTKLALKETGGIMIWQLGGDAQGRHSLLNQINEEIKSSRGKRQ</sequence>
<dbReference type="InterPro" id="IPR017853">
    <property type="entry name" value="GH"/>
</dbReference>
<evidence type="ECO:0000256" key="4">
    <source>
        <dbReference type="ARBA" id="ARBA00023295"/>
    </source>
</evidence>